<feature type="compositionally biased region" description="Basic and acidic residues" evidence="1">
    <location>
        <begin position="374"/>
        <end position="442"/>
    </location>
</feature>
<protein>
    <submittedName>
        <fullName evidence="2">Uncharacterized protein</fullName>
    </submittedName>
</protein>
<evidence type="ECO:0000313" key="2">
    <source>
        <dbReference type="EMBL" id="KAG5172818.1"/>
    </source>
</evidence>
<evidence type="ECO:0000256" key="1">
    <source>
        <dbReference type="SAM" id="MobiDB-lite"/>
    </source>
</evidence>
<sequence length="586" mass="69377">MVRHHKSRPLDVPFVPELMGSTPGVLDPTQASRLLRKPNSTLLFASFDPNIAVPYNISQLGSMSLNDNNCRPKRIVIETIPGVGSFWRWVPRARLREHIQDEGGFPRMVRVCGEPYIISQDQWDIYKLDPLYDCFVDDFSCLSVITKKDSPSYGSYSSDYSSTWPDSRWQKPSSDGLIVDDDMMEIDEDIAHQSLPKPQSRSKRKVSPRTSFYFNFGNNSDGTSPSTTSKRNADLSFQNLRNPEEEENDYFDQDNLHRNTKQFIPKIRKRARTMSPTSQQRAANAHKTKWKNAKQARMDREKAERILRREQEFEREILRDVPPANFSSPDHKFCGIPEETEEEMNEPQPQPMQEPEEEEVVVDNEEQANAQRLAESRRKMEELNADRDRQRQREKMLREERQEGRRAQTEGPSREQIKRQKVEEEELRRQAEAKQKEELKQARLRQEQIRRRAELMAGFQEEREARHRQWDYGRWDRARAMERYRHVGHFFDKARFSCETLPLTVIDIPWPTLRHPRENTPRDMDYETVTDFFLGAKEILRGQEYKEVMKSSFHRFHPDRWNSRNLYNAVLDEQEREEILTGKHLF</sequence>
<comment type="caution">
    <text evidence="2">The sequence shown here is derived from an EMBL/GenBank/DDBJ whole genome shotgun (WGS) entry which is preliminary data.</text>
</comment>
<feature type="region of interest" description="Disordered" evidence="1">
    <location>
        <begin position="340"/>
        <end position="442"/>
    </location>
</feature>
<organism evidence="2">
    <name type="scientific">Psilocybe cubensis</name>
    <name type="common">Psychedelic mushroom</name>
    <name type="synonym">Stropharia cubensis</name>
    <dbReference type="NCBI Taxonomy" id="181762"/>
    <lineage>
        <taxon>Eukaryota</taxon>
        <taxon>Fungi</taxon>
        <taxon>Dikarya</taxon>
        <taxon>Basidiomycota</taxon>
        <taxon>Agaricomycotina</taxon>
        <taxon>Agaricomycetes</taxon>
        <taxon>Agaricomycetidae</taxon>
        <taxon>Agaricales</taxon>
        <taxon>Agaricineae</taxon>
        <taxon>Strophariaceae</taxon>
        <taxon>Psilocybe</taxon>
    </lineage>
</organism>
<reference evidence="2" key="1">
    <citation type="submission" date="2021-02" db="EMBL/GenBank/DDBJ databases">
        <title>Psilocybe cubensis genome.</title>
        <authorList>
            <person name="Mckernan K.J."/>
            <person name="Crawford S."/>
            <person name="Trippe A."/>
            <person name="Kane L.T."/>
            <person name="Mclaughlin S."/>
        </authorList>
    </citation>
    <scope>NUCLEOTIDE SEQUENCE [LARGE SCALE GENOMIC DNA]</scope>
    <source>
        <strain evidence="2">MGC-MH-2018</strain>
    </source>
</reference>
<dbReference type="OrthoDB" id="8062037at2759"/>
<name>A0A8H8CPF5_PSICU</name>
<feature type="compositionally biased region" description="Acidic residues" evidence="1">
    <location>
        <begin position="354"/>
        <end position="366"/>
    </location>
</feature>
<dbReference type="AlphaFoldDB" id="A0A8H8CPF5"/>
<dbReference type="EMBL" id="JAFIQS010000002">
    <property type="protein sequence ID" value="KAG5172818.1"/>
    <property type="molecule type" value="Genomic_DNA"/>
</dbReference>
<feature type="compositionally biased region" description="Basic residues" evidence="1">
    <location>
        <begin position="284"/>
        <end position="294"/>
    </location>
</feature>
<proteinExistence type="predicted"/>
<accession>A0A8H8CPF5</accession>
<feature type="region of interest" description="Disordered" evidence="1">
    <location>
        <begin position="267"/>
        <end position="302"/>
    </location>
</feature>
<gene>
    <name evidence="2" type="ORF">JR316_002321</name>
</gene>